<name>A0A2N3MY69_9PEZI</name>
<dbReference type="VEuPathDB" id="FungiDB:jhhlp_008487"/>
<dbReference type="AlphaFoldDB" id="A0A2N3MY69"/>
<protein>
    <submittedName>
        <fullName evidence="1">Uncharacterized protein</fullName>
    </submittedName>
</protein>
<organism evidence="1 2">
    <name type="scientific">Lomentospora prolificans</name>
    <dbReference type="NCBI Taxonomy" id="41688"/>
    <lineage>
        <taxon>Eukaryota</taxon>
        <taxon>Fungi</taxon>
        <taxon>Dikarya</taxon>
        <taxon>Ascomycota</taxon>
        <taxon>Pezizomycotina</taxon>
        <taxon>Sordariomycetes</taxon>
        <taxon>Hypocreomycetidae</taxon>
        <taxon>Microascales</taxon>
        <taxon>Microascaceae</taxon>
        <taxon>Lomentospora</taxon>
    </lineage>
</organism>
<proteinExistence type="predicted"/>
<dbReference type="InParanoid" id="A0A2N3MY69"/>
<accession>A0A2N3MY69</accession>
<evidence type="ECO:0000313" key="1">
    <source>
        <dbReference type="EMBL" id="PKS05120.1"/>
    </source>
</evidence>
<dbReference type="Proteomes" id="UP000233524">
    <property type="component" value="Unassembled WGS sequence"/>
</dbReference>
<comment type="caution">
    <text evidence="1">The sequence shown here is derived from an EMBL/GenBank/DDBJ whole genome shotgun (WGS) entry which is preliminary data.</text>
</comment>
<keyword evidence="2" id="KW-1185">Reference proteome</keyword>
<gene>
    <name evidence="1" type="ORF">jhhlp_008487</name>
</gene>
<sequence length="85" mass="9462">MVFGLVDWLSERVAPLIIEACSEVKCTHLDASHTKIWTFTFMISLSVTLTKKEWLKLGAMANIPSNLTRDEAALIRQNNIGAGED</sequence>
<evidence type="ECO:0000313" key="2">
    <source>
        <dbReference type="Proteomes" id="UP000233524"/>
    </source>
</evidence>
<reference evidence="1 2" key="1">
    <citation type="journal article" date="2017" name="G3 (Bethesda)">
        <title>First Draft Genome Sequence of the Pathogenic Fungus Lomentospora prolificans (Formerly Scedosporium prolificans).</title>
        <authorList>
            <person name="Luo R."/>
            <person name="Zimin A."/>
            <person name="Workman R."/>
            <person name="Fan Y."/>
            <person name="Pertea G."/>
            <person name="Grossman N."/>
            <person name="Wear M.P."/>
            <person name="Jia B."/>
            <person name="Miller H."/>
            <person name="Casadevall A."/>
            <person name="Timp W."/>
            <person name="Zhang S.X."/>
            <person name="Salzberg S.L."/>
        </authorList>
    </citation>
    <scope>NUCLEOTIDE SEQUENCE [LARGE SCALE GENOMIC DNA]</scope>
    <source>
        <strain evidence="1 2">JHH-5317</strain>
    </source>
</reference>
<dbReference type="EMBL" id="NLAX01001623">
    <property type="protein sequence ID" value="PKS05120.1"/>
    <property type="molecule type" value="Genomic_DNA"/>
</dbReference>